<protein>
    <submittedName>
        <fullName evidence="2">Uncharacterized protein</fullName>
    </submittedName>
</protein>
<name>A0A1H2A7D2_9BRAD</name>
<gene>
    <name evidence="2" type="ORF">SAMN05444158_5939</name>
</gene>
<organism evidence="2 3">
    <name type="scientific">Bradyrhizobium canariense</name>
    <dbReference type="NCBI Taxonomy" id="255045"/>
    <lineage>
        <taxon>Bacteria</taxon>
        <taxon>Pseudomonadati</taxon>
        <taxon>Pseudomonadota</taxon>
        <taxon>Alphaproteobacteria</taxon>
        <taxon>Hyphomicrobiales</taxon>
        <taxon>Nitrobacteraceae</taxon>
        <taxon>Bradyrhizobium</taxon>
    </lineage>
</organism>
<sequence>MRSVQAFYEQPQGDKIPRLSKRLHGEIYVASEANATPPQNYAPQSNFSAGPGVSSPWTPGTQVLSSP</sequence>
<accession>A0A1H2A7D2</accession>
<proteinExistence type="predicted"/>
<feature type="region of interest" description="Disordered" evidence="1">
    <location>
        <begin position="30"/>
        <end position="67"/>
    </location>
</feature>
<feature type="compositionally biased region" description="Polar residues" evidence="1">
    <location>
        <begin position="55"/>
        <end position="67"/>
    </location>
</feature>
<evidence type="ECO:0000313" key="2">
    <source>
        <dbReference type="EMBL" id="SDT41809.1"/>
    </source>
</evidence>
<evidence type="ECO:0000313" key="3">
    <source>
        <dbReference type="Proteomes" id="UP000243904"/>
    </source>
</evidence>
<dbReference type="EMBL" id="LT629750">
    <property type="protein sequence ID" value="SDT41809.1"/>
    <property type="molecule type" value="Genomic_DNA"/>
</dbReference>
<dbReference type="AlphaFoldDB" id="A0A1H2A7D2"/>
<dbReference type="Proteomes" id="UP000243904">
    <property type="component" value="Chromosome I"/>
</dbReference>
<reference evidence="3" key="1">
    <citation type="submission" date="2016-10" db="EMBL/GenBank/DDBJ databases">
        <authorList>
            <person name="Varghese N."/>
            <person name="Submissions S."/>
        </authorList>
    </citation>
    <scope>NUCLEOTIDE SEQUENCE [LARGE SCALE GENOMIC DNA]</scope>
    <source>
        <strain evidence="3">GAS369</strain>
    </source>
</reference>
<evidence type="ECO:0000256" key="1">
    <source>
        <dbReference type="SAM" id="MobiDB-lite"/>
    </source>
</evidence>
<keyword evidence="3" id="KW-1185">Reference proteome</keyword>
<feature type="compositionally biased region" description="Polar residues" evidence="1">
    <location>
        <begin position="33"/>
        <end position="48"/>
    </location>
</feature>